<feature type="compositionally biased region" description="Polar residues" evidence="1">
    <location>
        <begin position="142"/>
        <end position="162"/>
    </location>
</feature>
<dbReference type="GeneID" id="25379192"/>
<organism evidence="2 3">
    <name type="scientific">Eimeria mitis</name>
    <dbReference type="NCBI Taxonomy" id="44415"/>
    <lineage>
        <taxon>Eukaryota</taxon>
        <taxon>Sar</taxon>
        <taxon>Alveolata</taxon>
        <taxon>Apicomplexa</taxon>
        <taxon>Conoidasida</taxon>
        <taxon>Coccidia</taxon>
        <taxon>Eucoccidiorida</taxon>
        <taxon>Eimeriorina</taxon>
        <taxon>Eimeriidae</taxon>
        <taxon>Eimeria</taxon>
    </lineage>
</organism>
<dbReference type="VEuPathDB" id="ToxoDB:EMH_0044790"/>
<dbReference type="RefSeq" id="XP_013355078.1">
    <property type="nucleotide sequence ID" value="XM_013499624.1"/>
</dbReference>
<sequence length="393" mass="42733">MPGVPRRRLSEGFEGVGEDVGSIIDGCLELEEQLGILHQRASSGSESDSSSRIAELVSMLSEAAATHESVQGSSVAWDVTSADGSSPGEEELHVSDDFIDWEALLEPETAVLESPQSDPLVSPVEPCGSSSIPPALAEPTRVETTQTANTQAEGQELGQLSSADVGDSEGGHSSASLVGPSPGSAEGSSEDAEVLSHPYVRLPVLEEGVVPRLLNTSILFYPKPDFMPPYFCLNDLRQLFARKTLNQRDADALVSALEELINMIWFQAQCEHKDIRPATIAGTYSVLFLAFDSLACAIQLFGDRMQLPLWWDRFVGVIDTRLKLDSPIMSGQGGMCRRLTKRLAAALSVYKTGQRPPLTEVVALKKLVFCSRDRPGMFRRLEWDPWRLDAGCE</sequence>
<evidence type="ECO:0000256" key="1">
    <source>
        <dbReference type="SAM" id="MobiDB-lite"/>
    </source>
</evidence>
<dbReference type="AlphaFoldDB" id="U6KAK3"/>
<accession>U6KAK3</accession>
<dbReference type="EMBL" id="HG684243">
    <property type="protein sequence ID" value="CDJ32513.1"/>
    <property type="molecule type" value="Genomic_DNA"/>
</dbReference>
<evidence type="ECO:0000313" key="3">
    <source>
        <dbReference type="Proteomes" id="UP000030744"/>
    </source>
</evidence>
<name>U6KAK3_9EIME</name>
<feature type="region of interest" description="Disordered" evidence="1">
    <location>
        <begin position="68"/>
        <end position="91"/>
    </location>
</feature>
<dbReference type="OrthoDB" id="347609at2759"/>
<reference evidence="2" key="2">
    <citation type="submission" date="2013-10" db="EMBL/GenBank/DDBJ databases">
        <authorList>
            <person name="Aslett M."/>
        </authorList>
    </citation>
    <scope>NUCLEOTIDE SEQUENCE [LARGE SCALE GENOMIC DNA]</scope>
    <source>
        <strain evidence="2">Houghton</strain>
    </source>
</reference>
<gene>
    <name evidence="2" type="ORF">EMH_0044790</name>
</gene>
<keyword evidence="3" id="KW-1185">Reference proteome</keyword>
<reference evidence="2" key="1">
    <citation type="submission" date="2013-10" db="EMBL/GenBank/DDBJ databases">
        <title>Genomic analysis of the causative agents of coccidiosis in chickens.</title>
        <authorList>
            <person name="Reid A.J."/>
            <person name="Blake D."/>
            <person name="Billington K."/>
            <person name="Browne H."/>
            <person name="Dunn M."/>
            <person name="Hung S."/>
            <person name="Kawahara F."/>
            <person name="Miranda-Saavedra D."/>
            <person name="Mourier T."/>
            <person name="Nagra H."/>
            <person name="Otto T.D."/>
            <person name="Rawlings N."/>
            <person name="Sanchez A."/>
            <person name="Sanders M."/>
            <person name="Subramaniam C."/>
            <person name="Tay Y."/>
            <person name="Dear P."/>
            <person name="Doerig C."/>
            <person name="Gruber A."/>
            <person name="Parkinson J."/>
            <person name="Shirley M."/>
            <person name="Wan K.L."/>
            <person name="Berriman M."/>
            <person name="Tomley F."/>
            <person name="Pain A."/>
        </authorList>
    </citation>
    <scope>NUCLEOTIDE SEQUENCE [LARGE SCALE GENOMIC DNA]</scope>
    <source>
        <strain evidence="2">Houghton</strain>
    </source>
</reference>
<evidence type="ECO:0000313" key="2">
    <source>
        <dbReference type="EMBL" id="CDJ32513.1"/>
    </source>
</evidence>
<proteinExistence type="predicted"/>
<protein>
    <submittedName>
        <fullName evidence="2">Uncharacterized protein</fullName>
    </submittedName>
</protein>
<feature type="region of interest" description="Disordered" evidence="1">
    <location>
        <begin position="112"/>
        <end position="192"/>
    </location>
</feature>
<dbReference type="Proteomes" id="UP000030744">
    <property type="component" value="Unassembled WGS sequence"/>
</dbReference>